<keyword evidence="1" id="KW-0732">Signal</keyword>
<dbReference type="EMBL" id="JACHVB010000020">
    <property type="protein sequence ID" value="MBC2594171.1"/>
    <property type="molecule type" value="Genomic_DNA"/>
</dbReference>
<dbReference type="Proteomes" id="UP000546464">
    <property type="component" value="Unassembled WGS sequence"/>
</dbReference>
<proteinExistence type="predicted"/>
<evidence type="ECO:0000313" key="2">
    <source>
        <dbReference type="EMBL" id="MBC2594171.1"/>
    </source>
</evidence>
<protein>
    <submittedName>
        <fullName evidence="2">Uncharacterized protein</fullName>
    </submittedName>
</protein>
<keyword evidence="3" id="KW-1185">Reference proteome</keyword>
<name>A0A842HFX2_9BACT</name>
<gene>
    <name evidence="2" type="ORF">H5P28_07840</name>
</gene>
<feature type="chain" id="PRO_5032352722" evidence="1">
    <location>
        <begin position="25"/>
        <end position="446"/>
    </location>
</feature>
<evidence type="ECO:0000313" key="3">
    <source>
        <dbReference type="Proteomes" id="UP000546464"/>
    </source>
</evidence>
<organism evidence="2 3">
    <name type="scientific">Ruficoccus amylovorans</name>
    <dbReference type="NCBI Taxonomy" id="1804625"/>
    <lineage>
        <taxon>Bacteria</taxon>
        <taxon>Pseudomonadati</taxon>
        <taxon>Verrucomicrobiota</taxon>
        <taxon>Opitutia</taxon>
        <taxon>Puniceicoccales</taxon>
        <taxon>Cerasicoccaceae</taxon>
        <taxon>Ruficoccus</taxon>
    </lineage>
</organism>
<sequence>MKRSRILYTVAGALLLPGVAPLLAQPYSAGLSDNRNPYDAPIPGFVGPGGEGKVNDLEGYENENGATWVNPIFLSWADTVVDYSPALGTHSDGSSVVDPYWQFSGETLGPVTGDNFAVASLGDLDTAAIEAGIEPGSLTISFSKPIRNFSGADFAVFENGFVSNYNTGGTGIGGVWAELAYVEVSSNGRDFARFPSVSLIPSPVGPYGSVDPGNIYNLAGKHVNAYGDSWGTPFDLQDLANHELVLNGTVDLDDITCVRLVDVPGSGDFLDSLGNPIYDGWVTWGSGGADIEAVGALGQSLSYEEWNGGRGLSRDDDSDGDGWTNFAEYALRLDPLARDGYGITRLERDSDGSVHFVFPRDERNTSVAYIIESRTDLSQAGTWVEAARFGPYLATSIDSDVFAAYATASVARQASIGVLQEVRVKLASASVLSTPRYFRLRLEEVY</sequence>
<dbReference type="RefSeq" id="WP_185675153.1">
    <property type="nucleotide sequence ID" value="NZ_JACHVB010000020.1"/>
</dbReference>
<dbReference type="AlphaFoldDB" id="A0A842HFX2"/>
<comment type="caution">
    <text evidence="2">The sequence shown here is derived from an EMBL/GenBank/DDBJ whole genome shotgun (WGS) entry which is preliminary data.</text>
</comment>
<feature type="signal peptide" evidence="1">
    <location>
        <begin position="1"/>
        <end position="24"/>
    </location>
</feature>
<evidence type="ECO:0000256" key="1">
    <source>
        <dbReference type="SAM" id="SignalP"/>
    </source>
</evidence>
<reference evidence="2 3" key="1">
    <citation type="submission" date="2020-07" db="EMBL/GenBank/DDBJ databases">
        <authorList>
            <person name="Feng X."/>
        </authorList>
    </citation>
    <scope>NUCLEOTIDE SEQUENCE [LARGE SCALE GENOMIC DNA]</scope>
    <source>
        <strain evidence="2 3">JCM31066</strain>
    </source>
</reference>
<accession>A0A842HFX2</accession>